<gene>
    <name evidence="4" type="ORF">CIK00_03170</name>
</gene>
<evidence type="ECO:0000313" key="4">
    <source>
        <dbReference type="EMBL" id="PLC59283.1"/>
    </source>
</evidence>
<reference evidence="4 5" key="1">
    <citation type="journal article" date="2018" name="Syst. Appl. Microbiol.">
        <title>Photobacterium carnosum sp. nov., isolated from spoiled modified atmosphere packaged poultry meat.</title>
        <authorList>
            <person name="Hilgarth M."/>
            <person name="Fuertes S."/>
            <person name="Ehrmann M."/>
            <person name="Vogel R.F."/>
        </authorList>
    </citation>
    <scope>NUCLEOTIDE SEQUENCE [LARGE SCALE GENOMIC DNA]</scope>
    <source>
        <strain evidence="4 5">TMW 2.2021</strain>
    </source>
</reference>
<feature type="domain" description="Helicase HerA central" evidence="2">
    <location>
        <begin position="167"/>
        <end position="227"/>
    </location>
</feature>
<dbReference type="Proteomes" id="UP000234420">
    <property type="component" value="Unassembled WGS sequence"/>
</dbReference>
<dbReference type="Pfam" id="PF12696">
    <property type="entry name" value="TraG-D_C"/>
    <property type="match status" value="1"/>
</dbReference>
<evidence type="ECO:0000259" key="2">
    <source>
        <dbReference type="Pfam" id="PF01935"/>
    </source>
</evidence>
<keyword evidence="1" id="KW-1133">Transmembrane helix</keyword>
<keyword evidence="1" id="KW-0812">Transmembrane</keyword>
<dbReference type="PANTHER" id="PTHR30121">
    <property type="entry name" value="UNCHARACTERIZED PROTEIN YJGR-RELATED"/>
    <property type="match status" value="1"/>
</dbReference>
<evidence type="ECO:0000313" key="5">
    <source>
        <dbReference type="Proteomes" id="UP000234420"/>
    </source>
</evidence>
<comment type="caution">
    <text evidence="4">The sequence shown here is derived from an EMBL/GenBank/DDBJ whole genome shotgun (WGS) entry which is preliminary data.</text>
</comment>
<dbReference type="GeneID" id="69965923"/>
<dbReference type="Gene3D" id="3.40.50.300">
    <property type="entry name" value="P-loop containing nucleotide triphosphate hydrolases"/>
    <property type="match status" value="2"/>
</dbReference>
<evidence type="ECO:0000259" key="3">
    <source>
        <dbReference type="Pfam" id="PF12696"/>
    </source>
</evidence>
<dbReference type="InterPro" id="IPR022458">
    <property type="entry name" value="Conjugative_coupling_TraG/TraD"/>
</dbReference>
<dbReference type="NCBIfam" id="TIGR03743">
    <property type="entry name" value="SXT_TraD"/>
    <property type="match status" value="1"/>
</dbReference>
<dbReference type="SUPFAM" id="SSF52540">
    <property type="entry name" value="P-loop containing nucleoside triphosphate hydrolases"/>
    <property type="match status" value="1"/>
</dbReference>
<name>A0A2N4UWA4_9GAMM</name>
<keyword evidence="5" id="KW-1185">Reference proteome</keyword>
<accession>A0A2N4UWA4</accession>
<dbReference type="RefSeq" id="WP_101767485.1">
    <property type="nucleotide sequence ID" value="NZ_BPPU01000003.1"/>
</dbReference>
<evidence type="ECO:0000256" key="1">
    <source>
        <dbReference type="SAM" id="Phobius"/>
    </source>
</evidence>
<dbReference type="InterPro" id="IPR032689">
    <property type="entry name" value="TraG-D_C"/>
</dbReference>
<dbReference type="EMBL" id="NPIB01000002">
    <property type="protein sequence ID" value="PLC59283.1"/>
    <property type="molecule type" value="Genomic_DNA"/>
</dbReference>
<dbReference type="PANTHER" id="PTHR30121:SF6">
    <property type="entry name" value="SLR6007 PROTEIN"/>
    <property type="match status" value="1"/>
</dbReference>
<dbReference type="Pfam" id="PF01935">
    <property type="entry name" value="DUF87"/>
    <property type="match status" value="1"/>
</dbReference>
<dbReference type="InterPro" id="IPR002789">
    <property type="entry name" value="HerA_central"/>
</dbReference>
<dbReference type="InterPro" id="IPR027417">
    <property type="entry name" value="P-loop_NTPase"/>
</dbReference>
<keyword evidence="1" id="KW-0472">Membrane</keyword>
<evidence type="ECO:0008006" key="6">
    <source>
        <dbReference type="Google" id="ProtNLM"/>
    </source>
</evidence>
<feature type="domain" description="TraD/TraG TraM recognition site" evidence="3">
    <location>
        <begin position="471"/>
        <end position="598"/>
    </location>
</feature>
<feature type="transmembrane region" description="Helical" evidence="1">
    <location>
        <begin position="20"/>
        <end position="40"/>
    </location>
</feature>
<proteinExistence type="predicted"/>
<dbReference type="InterPro" id="IPR051162">
    <property type="entry name" value="T4SS_component"/>
</dbReference>
<protein>
    <recommendedName>
        <fullName evidence="6">TraD/TraG TraM recognition site domain-containing protein</fullName>
    </recommendedName>
</protein>
<sequence>MNKRHHNFWMENLFRPVFELNLAVIWISGGIFTLLAGVTSTMEADARLPMLVGFSMIIVGIIRIKQGVPLMKRQYALFVNYFYKIKGAKFRKKNIAHKDTAFLGRGYEWGPEIAQRAYQVMNMSTKYTDVKLPFILKPLAMQFKETTRKLGGKPWIHGLGDEEEIDASESIFHAHTVIFGNPGTGKTTLLSMLSRGAMHRDNVIIIVDPKNDNDWRSRVQAEAEVMGVPFHFFHPSHPSQSCRIDPLNSYSRSTELASRIASLLPGESDSDPFVQFAWNCIYEIIEAMLYIEEKPQLTSIGHYLMIGKNRLAEKCLHKYFKSTIGENWLQQKGKEMAGLANGDLFNGMIAYYFNVSDSSLHVKALSDMLNMVMHDAAHMSKMLSSTAPLFAQLTSKPLDDLLSPTLHMDERDELSPIVDIDRLVHTGGVLYVALDSLSDQMVASSIGKLICADVCAASARRYNFEKGEGKRVSIFIDEAHAVINEPILNMLAVARGAKFELYVSSQTLPDYIAKTSEAQARRILGLASNLFCLRVNDNITQEYATENFGEGNIKSVGYSLNSGTSTTGALGEFSGGLKEQLSESREKLFPATLLGDLPNLQYIARLADGRKMKGRIPFIIDKAA</sequence>
<organism evidence="4 5">
    <name type="scientific">Photobacterium carnosum</name>
    <dbReference type="NCBI Taxonomy" id="2023717"/>
    <lineage>
        <taxon>Bacteria</taxon>
        <taxon>Pseudomonadati</taxon>
        <taxon>Pseudomonadota</taxon>
        <taxon>Gammaproteobacteria</taxon>
        <taxon>Vibrionales</taxon>
        <taxon>Vibrionaceae</taxon>
        <taxon>Photobacterium</taxon>
    </lineage>
</organism>
<dbReference type="AlphaFoldDB" id="A0A2N4UWA4"/>